<sequence length="229" mass="26822">MLKSTCWKIVWKSIVIGISFLSVGCGQDSFRRVEATDLDRYETTRNIEWSNGDSSLVMYTLIDNGIFLQEYNILLVLKYYNGKDSTYYLLRDTQIGNYIVIDDKLYIYDRNVASPGTLVGWYETSYGNQRMVDSIFFTGDSLLQSCPDLKSFDRVVREKKHGIYKIDHDTLKVIARNNKEERKYLENIYVPGFYYFSSPGLGLQRTYDLNSIYNDLKLNKDYVIKPVYY</sequence>
<organism evidence="1 2">
    <name type="scientific">Sphingobacterium spiritivorum</name>
    <name type="common">Flavobacterium spiritivorum</name>
    <dbReference type="NCBI Taxonomy" id="258"/>
    <lineage>
        <taxon>Bacteria</taxon>
        <taxon>Pseudomonadati</taxon>
        <taxon>Bacteroidota</taxon>
        <taxon>Sphingobacteriia</taxon>
        <taxon>Sphingobacteriales</taxon>
        <taxon>Sphingobacteriaceae</taxon>
        <taxon>Sphingobacterium</taxon>
    </lineage>
</organism>
<protein>
    <recommendedName>
        <fullName evidence="3">Lipoprotein</fullName>
    </recommendedName>
</protein>
<proteinExistence type="predicted"/>
<evidence type="ECO:0000313" key="2">
    <source>
        <dbReference type="Proteomes" id="UP000254893"/>
    </source>
</evidence>
<accession>A0A380BGK6</accession>
<dbReference type="PROSITE" id="PS51257">
    <property type="entry name" value="PROKAR_LIPOPROTEIN"/>
    <property type="match status" value="1"/>
</dbReference>
<name>A0A380BGK6_SPHSI</name>
<dbReference type="AlphaFoldDB" id="A0A380BGK6"/>
<evidence type="ECO:0008006" key="3">
    <source>
        <dbReference type="Google" id="ProtNLM"/>
    </source>
</evidence>
<gene>
    <name evidence="1" type="ORF">NCTC11388_00690</name>
</gene>
<reference evidence="1 2" key="1">
    <citation type="submission" date="2018-06" db="EMBL/GenBank/DDBJ databases">
        <authorList>
            <consortium name="Pathogen Informatics"/>
            <person name="Doyle S."/>
        </authorList>
    </citation>
    <scope>NUCLEOTIDE SEQUENCE [LARGE SCALE GENOMIC DNA]</scope>
    <source>
        <strain evidence="1 2">NCTC11388</strain>
    </source>
</reference>
<dbReference type="Proteomes" id="UP000254893">
    <property type="component" value="Unassembled WGS sequence"/>
</dbReference>
<dbReference type="RefSeq" id="WP_147284201.1">
    <property type="nucleotide sequence ID" value="NZ_UGYW01000002.1"/>
</dbReference>
<dbReference type="EMBL" id="UGYW01000002">
    <property type="protein sequence ID" value="SUJ01088.1"/>
    <property type="molecule type" value="Genomic_DNA"/>
</dbReference>
<evidence type="ECO:0000313" key="1">
    <source>
        <dbReference type="EMBL" id="SUJ01088.1"/>
    </source>
</evidence>